<evidence type="ECO:0000313" key="2">
    <source>
        <dbReference type="Proteomes" id="UP000694411"/>
    </source>
</evidence>
<sequence>MRSSLLSAVTSPQRPRLLSLQCHPVSLAQLSPSTEVRPGIRPQVSHFLCRNQSLLHQRDLKGFFEGACCKKHGRSVTLTRVHMALRGCCPVWMRVHGCPAAAPEGSVQPHHHCPVGACVPLAFSGLVFLSSSGWG</sequence>
<reference evidence="1" key="1">
    <citation type="submission" date="2018-05" db="EMBL/GenBank/DDBJ databases">
        <title>Whole genome of Theropithecus gelada.</title>
        <authorList>
            <person name="Chiou K.L."/>
            <person name="Snyder-Mackler N."/>
        </authorList>
    </citation>
    <scope>NUCLEOTIDE SEQUENCE [LARGE SCALE GENOMIC DNA]</scope>
</reference>
<reference evidence="1" key="2">
    <citation type="submission" date="2025-08" db="UniProtKB">
        <authorList>
            <consortium name="Ensembl"/>
        </authorList>
    </citation>
    <scope>IDENTIFICATION</scope>
</reference>
<protein>
    <submittedName>
        <fullName evidence="1">Uncharacterized protein</fullName>
    </submittedName>
</protein>
<keyword evidence="2" id="KW-1185">Reference proteome</keyword>
<organism evidence="1 2">
    <name type="scientific">Theropithecus gelada</name>
    <name type="common">Gelada baboon</name>
    <dbReference type="NCBI Taxonomy" id="9565"/>
    <lineage>
        <taxon>Eukaryota</taxon>
        <taxon>Metazoa</taxon>
        <taxon>Chordata</taxon>
        <taxon>Craniata</taxon>
        <taxon>Vertebrata</taxon>
        <taxon>Euteleostomi</taxon>
        <taxon>Mammalia</taxon>
        <taxon>Eutheria</taxon>
        <taxon>Euarchontoglires</taxon>
        <taxon>Primates</taxon>
        <taxon>Haplorrhini</taxon>
        <taxon>Catarrhini</taxon>
        <taxon>Cercopithecidae</taxon>
        <taxon>Cercopithecinae</taxon>
        <taxon>Theropithecus</taxon>
    </lineage>
</organism>
<reference evidence="1" key="3">
    <citation type="submission" date="2025-09" db="UniProtKB">
        <authorList>
            <consortium name="Ensembl"/>
        </authorList>
    </citation>
    <scope>IDENTIFICATION</scope>
</reference>
<name>A0A8D2JZJ5_THEGE</name>
<dbReference type="Ensembl" id="ENSTGET00000015683.1">
    <property type="protein sequence ID" value="ENSTGEP00000013053.1"/>
    <property type="gene ID" value="ENSTGEG00000010625.1"/>
</dbReference>
<dbReference type="AlphaFoldDB" id="A0A8D2JZJ5"/>
<evidence type="ECO:0000313" key="1">
    <source>
        <dbReference type="Ensembl" id="ENSTGEP00000013053.1"/>
    </source>
</evidence>
<accession>A0A8D2JZJ5</accession>
<proteinExistence type="predicted"/>
<dbReference type="Proteomes" id="UP000694411">
    <property type="component" value="Chromosome 9"/>
</dbReference>